<dbReference type="Proteomes" id="UP000070409">
    <property type="component" value="Unassembled WGS sequence"/>
</dbReference>
<dbReference type="EMBL" id="LSRE01000003">
    <property type="protein sequence ID" value="KXP00781.1"/>
    <property type="molecule type" value="Genomic_DNA"/>
</dbReference>
<evidence type="ECO:0000256" key="2">
    <source>
        <dbReference type="ARBA" id="ARBA00049106"/>
    </source>
</evidence>
<comment type="similarity">
    <text evidence="1">Belongs to the F420H(2)-dependent quinone reductase family.</text>
</comment>
<keyword evidence="4" id="KW-1185">Reference proteome</keyword>
<proteinExistence type="inferred from homology"/>
<dbReference type="InterPro" id="IPR004378">
    <property type="entry name" value="F420H2_quin_Rdtase"/>
</dbReference>
<comment type="catalytic activity">
    <reaction evidence="2">
        <text>oxidized coenzyme F420-(gamma-L-Glu)(n) + a quinol + H(+) = reduced coenzyme F420-(gamma-L-Glu)(n) + a quinone</text>
        <dbReference type="Rhea" id="RHEA:39663"/>
        <dbReference type="Rhea" id="RHEA-COMP:12939"/>
        <dbReference type="Rhea" id="RHEA-COMP:14378"/>
        <dbReference type="ChEBI" id="CHEBI:15378"/>
        <dbReference type="ChEBI" id="CHEBI:24646"/>
        <dbReference type="ChEBI" id="CHEBI:132124"/>
        <dbReference type="ChEBI" id="CHEBI:133980"/>
        <dbReference type="ChEBI" id="CHEBI:139511"/>
    </reaction>
</comment>
<reference evidence="3 4" key="1">
    <citation type="submission" date="2016-02" db="EMBL/GenBank/DDBJ databases">
        <authorList>
            <person name="Teng J.L."/>
            <person name="Tang Y."/>
            <person name="Huang Y."/>
            <person name="Guo F."/>
            <person name="Wei W."/>
            <person name="Chen J.H."/>
            <person name="Wong S.Y."/>
            <person name="Lau S.K."/>
            <person name="Woo P.C."/>
        </authorList>
    </citation>
    <scope>NUCLEOTIDE SEQUENCE [LARGE SCALE GENOMIC DNA]</scope>
    <source>
        <strain evidence="3 4">JCM 13375</strain>
    </source>
</reference>
<evidence type="ECO:0000313" key="4">
    <source>
        <dbReference type="Proteomes" id="UP000070409"/>
    </source>
</evidence>
<gene>
    <name evidence="3" type="ORF">AXK61_14405</name>
</gene>
<dbReference type="NCBIfam" id="TIGR00026">
    <property type="entry name" value="hi_GC_TIGR00026"/>
    <property type="match status" value="1"/>
</dbReference>
<dbReference type="InterPro" id="IPR012349">
    <property type="entry name" value="Split_barrel_FMN-bd"/>
</dbReference>
<evidence type="ECO:0000313" key="3">
    <source>
        <dbReference type="EMBL" id="KXP00781.1"/>
    </source>
</evidence>
<accession>A0A137ZRG9</accession>
<dbReference type="SUPFAM" id="SSF50475">
    <property type="entry name" value="FMN-binding split barrel"/>
    <property type="match status" value="1"/>
</dbReference>
<organism evidence="3 4">
    <name type="scientific">Tsukamurella pseudospumae</name>
    <dbReference type="NCBI Taxonomy" id="239498"/>
    <lineage>
        <taxon>Bacteria</taxon>
        <taxon>Bacillati</taxon>
        <taxon>Actinomycetota</taxon>
        <taxon>Actinomycetes</taxon>
        <taxon>Mycobacteriales</taxon>
        <taxon>Tsukamurellaceae</taxon>
        <taxon>Tsukamurella</taxon>
    </lineage>
</organism>
<dbReference type="RefSeq" id="WP_068743982.1">
    <property type="nucleotide sequence ID" value="NZ_LSRE01000003.1"/>
</dbReference>
<name>A0A137ZRG9_9ACTN</name>
<dbReference type="Pfam" id="PF04075">
    <property type="entry name" value="F420H2_quin_red"/>
    <property type="match status" value="1"/>
</dbReference>
<protein>
    <recommendedName>
        <fullName evidence="5">Nitroreductase</fullName>
    </recommendedName>
</protein>
<evidence type="ECO:0008006" key="5">
    <source>
        <dbReference type="Google" id="ProtNLM"/>
    </source>
</evidence>
<sequence length="159" mass="17896">MAILDDLKTRFLQLGKHKAVSRMVRATVPLDKAVTRISGGAVHLIPEALLPQLTLTTVGKRSGLARTVPLLYVRDGEDYVVIASNFGQKHHPAWSYNLEANPDAEVLLGTRRTQVRARRVSEADRKRLWPSIVAVWPAYDDYIDWAGGRTIKLFRLTPR</sequence>
<dbReference type="PANTHER" id="PTHR39428:SF1">
    <property type="entry name" value="F420H(2)-DEPENDENT QUINONE REDUCTASE RV1261C"/>
    <property type="match status" value="1"/>
</dbReference>
<comment type="caution">
    <text evidence="3">The sequence shown here is derived from an EMBL/GenBank/DDBJ whole genome shotgun (WGS) entry which is preliminary data.</text>
</comment>
<dbReference type="PANTHER" id="PTHR39428">
    <property type="entry name" value="F420H(2)-DEPENDENT QUINONE REDUCTASE RV1261C"/>
    <property type="match status" value="1"/>
</dbReference>
<evidence type="ECO:0000256" key="1">
    <source>
        <dbReference type="ARBA" id="ARBA00008710"/>
    </source>
</evidence>
<dbReference type="Gene3D" id="2.30.110.10">
    <property type="entry name" value="Electron Transport, Fmn-binding Protein, Chain A"/>
    <property type="match status" value="1"/>
</dbReference>